<feature type="domain" description="BioF2-like acetyltransferase" evidence="1">
    <location>
        <begin position="161"/>
        <end position="286"/>
    </location>
</feature>
<dbReference type="KEGG" id="ppn:Palpr_1125"/>
<evidence type="ECO:0000313" key="2">
    <source>
        <dbReference type="EMBL" id="ADQ79273.1"/>
    </source>
</evidence>
<dbReference type="EMBL" id="CP002345">
    <property type="protein sequence ID" value="ADQ79273.1"/>
    <property type="molecule type" value="Genomic_DNA"/>
</dbReference>
<dbReference type="PANTHER" id="PTHR36174">
    <property type="entry name" value="LIPID II:GLYCINE GLYCYLTRANSFERASE"/>
    <property type="match status" value="1"/>
</dbReference>
<dbReference type="InterPro" id="IPR038740">
    <property type="entry name" value="BioF2-like_GNAT_dom"/>
</dbReference>
<dbReference type="Proteomes" id="UP000008718">
    <property type="component" value="Chromosome"/>
</dbReference>
<dbReference type="HOGENOM" id="CLU_849057_0_0_10"/>
<dbReference type="STRING" id="694427.Palpr_1125"/>
<dbReference type="RefSeq" id="WP_013444642.1">
    <property type="nucleotide sequence ID" value="NC_014734.1"/>
</dbReference>
<accession>E4T3H9</accession>
<dbReference type="Gene3D" id="3.40.630.30">
    <property type="match status" value="1"/>
</dbReference>
<gene>
    <name evidence="2" type="ordered locus">Palpr_1125</name>
</gene>
<dbReference type="InterPro" id="IPR050644">
    <property type="entry name" value="PG_Glycine_Bridge_Synth"/>
</dbReference>
<dbReference type="SUPFAM" id="SSF55729">
    <property type="entry name" value="Acyl-CoA N-acyltransferases (Nat)"/>
    <property type="match status" value="1"/>
</dbReference>
<proteinExistence type="predicted"/>
<name>E4T3H9_PALPW</name>
<dbReference type="InterPro" id="IPR016181">
    <property type="entry name" value="Acyl_CoA_acyltransferase"/>
</dbReference>
<dbReference type="OrthoDB" id="934591at2"/>
<organism evidence="2 3">
    <name type="scientific">Paludibacter propionicigenes (strain DSM 17365 / JCM 13257 / WB4)</name>
    <dbReference type="NCBI Taxonomy" id="694427"/>
    <lineage>
        <taxon>Bacteria</taxon>
        <taxon>Pseudomonadati</taxon>
        <taxon>Bacteroidota</taxon>
        <taxon>Bacteroidia</taxon>
        <taxon>Bacteroidales</taxon>
        <taxon>Paludibacteraceae</taxon>
        <taxon>Paludibacter</taxon>
    </lineage>
</organism>
<dbReference type="PANTHER" id="PTHR36174:SF1">
    <property type="entry name" value="LIPID II:GLYCINE GLYCYLTRANSFERASE"/>
    <property type="match status" value="1"/>
</dbReference>
<protein>
    <recommendedName>
        <fullName evidence="1">BioF2-like acetyltransferase domain-containing protein</fullName>
    </recommendedName>
</protein>
<evidence type="ECO:0000313" key="3">
    <source>
        <dbReference type="Proteomes" id="UP000008718"/>
    </source>
</evidence>
<sequence length="335" mass="38759">MIRIHTAFSDIDLKQWEELVSSSDVASFFQTLECYEFYATLTFLKPFVYAVSENEKLTGLVCGYVISEGNFIKRFFSRRAIVPGGLLLDNEISTDALQFLLNHLKQELNKQSIYIEIRNFNDYSLFRTGFELANFVYQPHLNFHVATQDVDSANMQLNRTKRRDIKLSRKEGAEWLETTEREDVKSYYKLLQHLYKTKIKTPLFPLEFFEKIVLSQYGKLFVVKHQGSIIGGSICVMMGNRTVYEWFVCGLDGQIKNIYPSTVATWAGIEYAALDGYEKFDMMGAGKPDEGYGVREFKSKFGGELVEHGRFLYIFNSRLYSLGKYIIGKLKAQRK</sequence>
<reference evidence="2 3" key="2">
    <citation type="journal article" date="2011" name="Stand. Genomic Sci.">
        <title>Complete genome sequence of Paludibacter propionicigenes type strain (WB4).</title>
        <authorList>
            <person name="Gronow S."/>
            <person name="Munk C."/>
            <person name="Lapidus A."/>
            <person name="Nolan M."/>
            <person name="Lucas S."/>
            <person name="Hammon N."/>
            <person name="Deshpande S."/>
            <person name="Cheng J.F."/>
            <person name="Tapia R."/>
            <person name="Han C."/>
            <person name="Goodwin L."/>
            <person name="Pitluck S."/>
            <person name="Liolios K."/>
            <person name="Ivanova N."/>
            <person name="Mavromatis K."/>
            <person name="Mikhailova N."/>
            <person name="Pati A."/>
            <person name="Chen A."/>
            <person name="Palaniappan K."/>
            <person name="Land M."/>
            <person name="Hauser L."/>
            <person name="Chang Y.J."/>
            <person name="Jeffries C.D."/>
            <person name="Brambilla E."/>
            <person name="Rohde M."/>
            <person name="Goker M."/>
            <person name="Detter J.C."/>
            <person name="Woyke T."/>
            <person name="Bristow J."/>
            <person name="Eisen J.A."/>
            <person name="Markowitz V."/>
            <person name="Hugenholtz P."/>
            <person name="Kyrpides N.C."/>
            <person name="Klenk H.P."/>
        </authorList>
    </citation>
    <scope>NUCLEOTIDE SEQUENCE [LARGE SCALE GENOMIC DNA]</scope>
    <source>
        <strain evidence="3">DSM 17365 / JCM 13257 / WB4</strain>
    </source>
</reference>
<dbReference type="eggNOG" id="COG2348">
    <property type="taxonomic scope" value="Bacteria"/>
</dbReference>
<dbReference type="Pfam" id="PF13480">
    <property type="entry name" value="Acetyltransf_6"/>
    <property type="match status" value="1"/>
</dbReference>
<evidence type="ECO:0000259" key="1">
    <source>
        <dbReference type="Pfam" id="PF13480"/>
    </source>
</evidence>
<keyword evidence="3" id="KW-1185">Reference proteome</keyword>
<dbReference type="AlphaFoldDB" id="E4T3H9"/>
<reference key="1">
    <citation type="submission" date="2010-11" db="EMBL/GenBank/DDBJ databases">
        <title>The complete genome of Paludibacter propionicigenes DSM 17365.</title>
        <authorList>
            <consortium name="US DOE Joint Genome Institute (JGI-PGF)"/>
            <person name="Lucas S."/>
            <person name="Copeland A."/>
            <person name="Lapidus A."/>
            <person name="Bruce D."/>
            <person name="Goodwin L."/>
            <person name="Pitluck S."/>
            <person name="Kyrpides N."/>
            <person name="Mavromatis K."/>
            <person name="Ivanova N."/>
            <person name="Munk A.C."/>
            <person name="Brettin T."/>
            <person name="Detter J.C."/>
            <person name="Han C."/>
            <person name="Tapia R."/>
            <person name="Land M."/>
            <person name="Hauser L."/>
            <person name="Markowitz V."/>
            <person name="Cheng J.-F."/>
            <person name="Hugenholtz P."/>
            <person name="Woyke T."/>
            <person name="Wu D."/>
            <person name="Gronow S."/>
            <person name="Wellnitz S."/>
            <person name="Brambilla E."/>
            <person name="Klenk H.-P."/>
            <person name="Eisen J.A."/>
        </authorList>
    </citation>
    <scope>NUCLEOTIDE SEQUENCE</scope>
    <source>
        <strain>WB4</strain>
    </source>
</reference>